<dbReference type="KEGG" id="pph:Ppha_1969"/>
<dbReference type="HOGENOM" id="CLU_075553_0_0_10"/>
<sequence>MPINQVLPTKTAIERAAGILVTTDEAFIEKDWHVVRALTLLNGLHIQGLQLAFGGGTSLAKAGLIKRFSEDVDFKATITPAGHKYYRETRKKIIAALEDGGLVLVAKPMVRDGSRFFSLELDYGATFMRNQRLRTHIRVEVRFVAPQMPVVFKPVQSLLRFTEGQPAEIGSMPYIDPVEIAADKLSALSWRLLDEEERQDKTLIRHVHDLAALETLIASNVKFPDLVRQSIAGDYNRSDIPQEQRLRGVMTNLQNAVWKEAYQSFVQDMSFARDDEIIPYESALDACERLVYLVDR</sequence>
<dbReference type="RefSeq" id="WP_012508664.1">
    <property type="nucleotide sequence ID" value="NC_011060.1"/>
</dbReference>
<dbReference type="EMBL" id="CP001110">
    <property type="protein sequence ID" value="ACF44183.1"/>
    <property type="molecule type" value="Genomic_DNA"/>
</dbReference>
<dbReference type="Pfam" id="PF08843">
    <property type="entry name" value="AbiEii"/>
    <property type="match status" value="1"/>
</dbReference>
<dbReference type="Proteomes" id="UP000002724">
    <property type="component" value="Chromosome"/>
</dbReference>
<gene>
    <name evidence="1" type="ordered locus">Ppha_1969</name>
</gene>
<dbReference type="eggNOG" id="COG2253">
    <property type="taxonomic scope" value="Bacteria"/>
</dbReference>
<name>B4SCH8_PELPB</name>
<dbReference type="AlphaFoldDB" id="B4SCH8"/>
<proteinExistence type="predicted"/>
<dbReference type="OrthoDB" id="9780929at2"/>
<evidence type="ECO:0008006" key="3">
    <source>
        <dbReference type="Google" id="ProtNLM"/>
    </source>
</evidence>
<dbReference type="InterPro" id="IPR014942">
    <property type="entry name" value="AbiEii"/>
</dbReference>
<reference evidence="1 2" key="1">
    <citation type="submission" date="2008-06" db="EMBL/GenBank/DDBJ databases">
        <title>Complete sequence of Pelodictyon phaeoclathratiforme BU-1.</title>
        <authorList>
            <consortium name="US DOE Joint Genome Institute"/>
            <person name="Lucas S."/>
            <person name="Copeland A."/>
            <person name="Lapidus A."/>
            <person name="Glavina del Rio T."/>
            <person name="Dalin E."/>
            <person name="Tice H."/>
            <person name="Bruce D."/>
            <person name="Goodwin L."/>
            <person name="Pitluck S."/>
            <person name="Schmutz J."/>
            <person name="Larimer F."/>
            <person name="Land M."/>
            <person name="Hauser L."/>
            <person name="Kyrpides N."/>
            <person name="Mikhailova N."/>
            <person name="Liu Z."/>
            <person name="Li T."/>
            <person name="Zhao F."/>
            <person name="Overmann J."/>
            <person name="Bryant D.A."/>
            <person name="Richardson P."/>
        </authorList>
    </citation>
    <scope>NUCLEOTIDE SEQUENCE [LARGE SCALE GENOMIC DNA]</scope>
    <source>
        <strain evidence="2">DSM 5477 / BU-1</strain>
    </source>
</reference>
<accession>B4SCH8</accession>
<keyword evidence="2" id="KW-1185">Reference proteome</keyword>
<organism evidence="1 2">
    <name type="scientific">Pelodictyon phaeoclathratiforme (strain DSM 5477 / BU-1)</name>
    <dbReference type="NCBI Taxonomy" id="324925"/>
    <lineage>
        <taxon>Bacteria</taxon>
        <taxon>Pseudomonadati</taxon>
        <taxon>Chlorobiota</taxon>
        <taxon>Chlorobiia</taxon>
        <taxon>Chlorobiales</taxon>
        <taxon>Chlorobiaceae</taxon>
        <taxon>Chlorobium/Pelodictyon group</taxon>
        <taxon>Pelodictyon</taxon>
    </lineage>
</organism>
<protein>
    <recommendedName>
        <fullName evidence="3">Nucleotidyl transferase AbiEii/AbiGii toxin family protein</fullName>
    </recommendedName>
</protein>
<evidence type="ECO:0000313" key="2">
    <source>
        <dbReference type="Proteomes" id="UP000002724"/>
    </source>
</evidence>
<dbReference type="Gene3D" id="3.10.450.620">
    <property type="entry name" value="JHP933, nucleotidyltransferase-like core domain"/>
    <property type="match status" value="1"/>
</dbReference>
<evidence type="ECO:0000313" key="1">
    <source>
        <dbReference type="EMBL" id="ACF44183.1"/>
    </source>
</evidence>